<accession>A0A8D9GYK8</accession>
<name>A0A8D9GYK8_BRACM</name>
<reference evidence="1 2" key="1">
    <citation type="submission" date="2021-07" db="EMBL/GenBank/DDBJ databases">
        <authorList>
            <consortium name="Genoscope - CEA"/>
            <person name="William W."/>
        </authorList>
    </citation>
    <scope>NUCLEOTIDE SEQUENCE [LARGE SCALE GENOMIC DNA]</scope>
</reference>
<evidence type="ECO:0000313" key="1">
    <source>
        <dbReference type="EMBL" id="CAG7889325.1"/>
    </source>
</evidence>
<protein>
    <submittedName>
        <fullName evidence="1">Uncharacterized protein</fullName>
    </submittedName>
</protein>
<sequence>MMKDTCKEKRGFILKRTQSNDYSLTLGWMRTKMRYHREHITAGDSTPSKNSHTLLL</sequence>
<dbReference type="AlphaFoldDB" id="A0A8D9GYK8"/>
<gene>
    <name evidence="1" type="ORF">BRAPAZ1V2_A01P34010.2</name>
</gene>
<evidence type="ECO:0000313" key="2">
    <source>
        <dbReference type="Proteomes" id="UP000694005"/>
    </source>
</evidence>
<organism evidence="1 2">
    <name type="scientific">Brassica campestris</name>
    <name type="common">Field mustard</name>
    <dbReference type="NCBI Taxonomy" id="3711"/>
    <lineage>
        <taxon>Eukaryota</taxon>
        <taxon>Viridiplantae</taxon>
        <taxon>Streptophyta</taxon>
        <taxon>Embryophyta</taxon>
        <taxon>Tracheophyta</taxon>
        <taxon>Spermatophyta</taxon>
        <taxon>Magnoliopsida</taxon>
        <taxon>eudicotyledons</taxon>
        <taxon>Gunneridae</taxon>
        <taxon>Pentapetalae</taxon>
        <taxon>rosids</taxon>
        <taxon>malvids</taxon>
        <taxon>Brassicales</taxon>
        <taxon>Brassicaceae</taxon>
        <taxon>Brassiceae</taxon>
        <taxon>Brassica</taxon>
    </lineage>
</organism>
<dbReference type="Proteomes" id="UP000694005">
    <property type="component" value="Chromosome A01"/>
</dbReference>
<dbReference type="EMBL" id="LS974617">
    <property type="protein sequence ID" value="CAG7889325.1"/>
    <property type="molecule type" value="Genomic_DNA"/>
</dbReference>
<dbReference type="Gramene" id="A01p34010.2_BraZ1">
    <property type="protein sequence ID" value="A01p34010.2_BraZ1.CDS.1"/>
    <property type="gene ID" value="A01g34010.2_BraZ1"/>
</dbReference>
<proteinExistence type="predicted"/>